<dbReference type="Proteomes" id="UP000664940">
    <property type="component" value="Unassembled WGS sequence"/>
</dbReference>
<sequence>MQSMRLLVSWPPCPVVRAGDDVLHSPPQVGVTGNWVNGAHHRAPGMCSVKASPDSLSCYFILVLNFSKATLPLKVSLSYGNSFNRQFSATLPARSVLCHGLQQQQRPLISPQLERRCRQTTYTPHERKCRCAKTRVDGLGGVRGHERAEDIRRGRGGARGPPARSPFPRPLLPQTRRGLGCQKQEAPAAALTLRFTVRIHHVNGVIAESRVYRPSRCGHLIHGIIRARNSPNKTTGAKRKLFH</sequence>
<organism evidence="2 3">
    <name type="scientific">Phyllostomus discolor</name>
    <name type="common">pale spear-nosed bat</name>
    <dbReference type="NCBI Taxonomy" id="89673"/>
    <lineage>
        <taxon>Eukaryota</taxon>
        <taxon>Metazoa</taxon>
        <taxon>Chordata</taxon>
        <taxon>Craniata</taxon>
        <taxon>Vertebrata</taxon>
        <taxon>Euteleostomi</taxon>
        <taxon>Mammalia</taxon>
        <taxon>Eutheria</taxon>
        <taxon>Laurasiatheria</taxon>
        <taxon>Chiroptera</taxon>
        <taxon>Yangochiroptera</taxon>
        <taxon>Phyllostomidae</taxon>
        <taxon>Phyllostominae</taxon>
        <taxon>Phyllostomus</taxon>
    </lineage>
</organism>
<evidence type="ECO:0000313" key="2">
    <source>
        <dbReference type="EMBL" id="KAF6088281.1"/>
    </source>
</evidence>
<evidence type="ECO:0000313" key="3">
    <source>
        <dbReference type="Proteomes" id="UP000664940"/>
    </source>
</evidence>
<protein>
    <submittedName>
        <fullName evidence="2">Uncharacterized protein</fullName>
    </submittedName>
</protein>
<comment type="caution">
    <text evidence="2">The sequence shown here is derived from an EMBL/GenBank/DDBJ whole genome shotgun (WGS) entry which is preliminary data.</text>
</comment>
<accession>A0A834DP69</accession>
<dbReference type="EMBL" id="JABVXQ010000010">
    <property type="protein sequence ID" value="KAF6088281.1"/>
    <property type="molecule type" value="Genomic_DNA"/>
</dbReference>
<evidence type="ECO:0000256" key="1">
    <source>
        <dbReference type="SAM" id="MobiDB-lite"/>
    </source>
</evidence>
<dbReference type="AlphaFoldDB" id="A0A834DP69"/>
<proteinExistence type="predicted"/>
<gene>
    <name evidence="2" type="ORF">HJG60_008137</name>
</gene>
<reference evidence="2 3" key="1">
    <citation type="journal article" date="2020" name="Nature">
        <title>Six reference-quality genomes reveal evolution of bat adaptations.</title>
        <authorList>
            <person name="Jebb D."/>
            <person name="Huang Z."/>
            <person name="Pippel M."/>
            <person name="Hughes G.M."/>
            <person name="Lavrichenko K."/>
            <person name="Devanna P."/>
            <person name="Winkler S."/>
            <person name="Jermiin L.S."/>
            <person name="Skirmuntt E.C."/>
            <person name="Katzourakis A."/>
            <person name="Burkitt-Gray L."/>
            <person name="Ray D.A."/>
            <person name="Sullivan K.A.M."/>
            <person name="Roscito J.G."/>
            <person name="Kirilenko B.M."/>
            <person name="Davalos L.M."/>
            <person name="Corthals A.P."/>
            <person name="Power M.L."/>
            <person name="Jones G."/>
            <person name="Ransome R.D."/>
            <person name="Dechmann D.K.N."/>
            <person name="Locatelli A.G."/>
            <person name="Puechmaille S.J."/>
            <person name="Fedrigo O."/>
            <person name="Jarvis E.D."/>
            <person name="Hiller M."/>
            <person name="Vernes S.C."/>
            <person name="Myers E.W."/>
            <person name="Teeling E.C."/>
        </authorList>
    </citation>
    <scope>NUCLEOTIDE SEQUENCE [LARGE SCALE GENOMIC DNA]</scope>
    <source>
        <strain evidence="2">Bat1K_MPI-CBG_1</strain>
    </source>
</reference>
<name>A0A834DP69_9CHIR</name>
<feature type="region of interest" description="Disordered" evidence="1">
    <location>
        <begin position="152"/>
        <end position="171"/>
    </location>
</feature>